<accession>A0AC58TXH1</accession>
<name>A0AC58TXH1_TOBAC</name>
<dbReference type="RefSeq" id="XP_075101904.1">
    <property type="nucleotide sequence ID" value="XM_075245803.1"/>
</dbReference>
<proteinExistence type="predicted"/>
<evidence type="ECO:0000313" key="1">
    <source>
        <dbReference type="Proteomes" id="UP000790787"/>
    </source>
</evidence>
<reference evidence="1" key="1">
    <citation type="journal article" date="2014" name="Nat. Commun.">
        <title>The tobacco genome sequence and its comparison with those of tomato and potato.</title>
        <authorList>
            <person name="Sierro N."/>
            <person name="Battey J.N."/>
            <person name="Ouadi S."/>
            <person name="Bakaher N."/>
            <person name="Bovet L."/>
            <person name="Willig A."/>
            <person name="Goepfert S."/>
            <person name="Peitsch M.C."/>
            <person name="Ivanov N.V."/>
        </authorList>
    </citation>
    <scope>NUCLEOTIDE SEQUENCE [LARGE SCALE GENOMIC DNA]</scope>
</reference>
<dbReference type="Proteomes" id="UP000790787">
    <property type="component" value="Chromosome 23"/>
</dbReference>
<gene>
    <name evidence="2" type="primary">LOC142177329</name>
</gene>
<protein>
    <submittedName>
        <fullName evidence="2">Uncharacterized protein LOC142177329</fullName>
    </submittedName>
</protein>
<evidence type="ECO:0000313" key="2">
    <source>
        <dbReference type="RefSeq" id="XP_075101904.1"/>
    </source>
</evidence>
<reference evidence="2" key="2">
    <citation type="submission" date="2025-08" db="UniProtKB">
        <authorList>
            <consortium name="RefSeq"/>
        </authorList>
    </citation>
    <scope>IDENTIFICATION</scope>
    <source>
        <tissue evidence="2">Leaf</tissue>
    </source>
</reference>
<organism evidence="1 2">
    <name type="scientific">Nicotiana tabacum</name>
    <name type="common">Common tobacco</name>
    <dbReference type="NCBI Taxonomy" id="4097"/>
    <lineage>
        <taxon>Eukaryota</taxon>
        <taxon>Viridiplantae</taxon>
        <taxon>Streptophyta</taxon>
        <taxon>Embryophyta</taxon>
        <taxon>Tracheophyta</taxon>
        <taxon>Spermatophyta</taxon>
        <taxon>Magnoliopsida</taxon>
        <taxon>eudicotyledons</taxon>
        <taxon>Gunneridae</taxon>
        <taxon>Pentapetalae</taxon>
        <taxon>asterids</taxon>
        <taxon>lamiids</taxon>
        <taxon>Solanales</taxon>
        <taxon>Solanaceae</taxon>
        <taxon>Nicotianoideae</taxon>
        <taxon>Nicotianeae</taxon>
        <taxon>Nicotiana</taxon>
    </lineage>
</organism>
<sequence length="140" mass="15728">MTFRIEKLRPIQTWKQVQWQLPLYGTIKVNTDGSYIKESGKSGIGGIIKDGNGDCIIDFSMPVICDSNNMAEALAAKFGGKWCNQLGFTNFALELDSTVIVNMINQRGTKNMKLKMVVERNLKVIHNASATVQHCYRENK</sequence>
<keyword evidence="1" id="KW-1185">Reference proteome</keyword>